<keyword evidence="3" id="KW-1185">Reference proteome</keyword>
<proteinExistence type="predicted"/>
<feature type="domain" description="4Fe-4S ferredoxin-type" evidence="1">
    <location>
        <begin position="13"/>
        <end position="41"/>
    </location>
</feature>
<evidence type="ECO:0000313" key="3">
    <source>
        <dbReference type="Proteomes" id="UP001207930"/>
    </source>
</evidence>
<organism evidence="2 3">
    <name type="scientific">Luteolibacter flavescens</name>
    <dbReference type="NCBI Taxonomy" id="1859460"/>
    <lineage>
        <taxon>Bacteria</taxon>
        <taxon>Pseudomonadati</taxon>
        <taxon>Verrucomicrobiota</taxon>
        <taxon>Verrucomicrobiia</taxon>
        <taxon>Verrucomicrobiales</taxon>
        <taxon>Verrucomicrobiaceae</taxon>
        <taxon>Luteolibacter</taxon>
    </lineage>
</organism>
<dbReference type="RefSeq" id="WP_264503040.1">
    <property type="nucleotide sequence ID" value="NZ_JAPDDS010000014.1"/>
</dbReference>
<comment type="caution">
    <text evidence="2">The sequence shown here is derived from an EMBL/GenBank/DDBJ whole genome shotgun (WGS) entry which is preliminary data.</text>
</comment>
<evidence type="ECO:0000313" key="2">
    <source>
        <dbReference type="EMBL" id="MCW1887086.1"/>
    </source>
</evidence>
<dbReference type="InterPro" id="IPR017896">
    <property type="entry name" value="4Fe4S_Fe-S-bd"/>
</dbReference>
<name>A0ABT3FU23_9BACT</name>
<dbReference type="Proteomes" id="UP001207930">
    <property type="component" value="Unassembled WGS sequence"/>
</dbReference>
<dbReference type="PANTHER" id="PTHR42773:SF1">
    <property type="entry name" value="METALLO-BETA-LACTAMASE FAMILY PROTEIN"/>
    <property type="match status" value="1"/>
</dbReference>
<sequence>MADRTEKHPGNVPGPYYNDTSCIDCDYCREIAPQVFRRDDEEGLSYVWHQPVSPEEQALARKAMEGCPTETIGCDG</sequence>
<dbReference type="Gene3D" id="3.30.70.20">
    <property type="match status" value="1"/>
</dbReference>
<dbReference type="Pfam" id="PF13370">
    <property type="entry name" value="Fer4_13"/>
    <property type="match status" value="1"/>
</dbReference>
<dbReference type="PANTHER" id="PTHR42773">
    <property type="entry name" value="METALLO-BETA-LACTAMASE-RELATED"/>
    <property type="match status" value="1"/>
</dbReference>
<dbReference type="SUPFAM" id="SSF54862">
    <property type="entry name" value="4Fe-4S ferredoxins"/>
    <property type="match status" value="1"/>
</dbReference>
<dbReference type="PROSITE" id="PS51379">
    <property type="entry name" value="4FE4S_FER_2"/>
    <property type="match status" value="1"/>
</dbReference>
<protein>
    <submittedName>
        <fullName evidence="2">Ferredoxin</fullName>
    </submittedName>
</protein>
<dbReference type="EMBL" id="JAPDDS010000014">
    <property type="protein sequence ID" value="MCW1887086.1"/>
    <property type="molecule type" value="Genomic_DNA"/>
</dbReference>
<evidence type="ECO:0000259" key="1">
    <source>
        <dbReference type="PROSITE" id="PS51379"/>
    </source>
</evidence>
<reference evidence="2 3" key="1">
    <citation type="submission" date="2022-10" db="EMBL/GenBank/DDBJ databases">
        <title>Luteolibacter flavescens strain MCCC 1K03193, whole genome shotgun sequencing project.</title>
        <authorList>
            <person name="Zhao G."/>
            <person name="Shen L."/>
        </authorList>
    </citation>
    <scope>NUCLEOTIDE SEQUENCE [LARGE SCALE GENOMIC DNA]</scope>
    <source>
        <strain evidence="2 3">MCCC 1K03193</strain>
    </source>
</reference>
<gene>
    <name evidence="2" type="ORF">OKA04_20275</name>
</gene>
<accession>A0ABT3FU23</accession>